<gene>
    <name evidence="8" type="ORF">RDB_LOCUS149383</name>
</gene>
<name>A0A8H3H842_9AGAM</name>
<dbReference type="PROSITE" id="PS50048">
    <property type="entry name" value="ZN2_CY6_FUNGAL_2"/>
    <property type="match status" value="1"/>
</dbReference>
<sequence>MSIRSTTGCYACKSRRKKCDEAKPKCLRCTKTGGNCEYEYLAPTGRSTKKRTRPAPRPQSEQLKKLQKEKELHLATASKLHKNANAHTLSALFDQLFNPSLCAPLSPNITWDDIIQQYPSQPQKDTFSLDPLTGQALLLLPDPNLPRRDWFLIPDIVNSYCTPDAHDSTSLLLRRLGWHYLPELLI</sequence>
<keyword evidence="6" id="KW-0539">Nucleus</keyword>
<dbReference type="SMART" id="SM00066">
    <property type="entry name" value="GAL4"/>
    <property type="match status" value="1"/>
</dbReference>
<protein>
    <recommendedName>
        <fullName evidence="7">Zn(2)-C6 fungal-type domain-containing protein</fullName>
    </recommendedName>
</protein>
<dbReference type="PROSITE" id="PS00463">
    <property type="entry name" value="ZN2_CY6_FUNGAL_1"/>
    <property type="match status" value="1"/>
</dbReference>
<dbReference type="SUPFAM" id="SSF57701">
    <property type="entry name" value="Zn2/Cys6 DNA-binding domain"/>
    <property type="match status" value="1"/>
</dbReference>
<dbReference type="CDD" id="cd00067">
    <property type="entry name" value="GAL4"/>
    <property type="match status" value="1"/>
</dbReference>
<dbReference type="GO" id="GO:0003677">
    <property type="term" value="F:DNA binding"/>
    <property type="evidence" value="ECO:0007669"/>
    <property type="project" value="UniProtKB-KW"/>
</dbReference>
<dbReference type="GO" id="GO:0008270">
    <property type="term" value="F:zinc ion binding"/>
    <property type="evidence" value="ECO:0007669"/>
    <property type="project" value="InterPro"/>
</dbReference>
<dbReference type="EMBL" id="CAJMWR010004267">
    <property type="protein sequence ID" value="CAE6492131.1"/>
    <property type="molecule type" value="Genomic_DNA"/>
</dbReference>
<dbReference type="PANTHER" id="PTHR36206:SF12">
    <property type="entry name" value="ASPERCRYPTIN BIOSYNTHESIS CLUSTER-SPECIFIC TRANSCRIPTION REGULATOR ATNN-RELATED"/>
    <property type="match status" value="1"/>
</dbReference>
<evidence type="ECO:0000256" key="1">
    <source>
        <dbReference type="ARBA" id="ARBA00022723"/>
    </source>
</evidence>
<dbReference type="AlphaFoldDB" id="A0A8H3H842"/>
<keyword evidence="1" id="KW-0479">Metal-binding</keyword>
<proteinExistence type="predicted"/>
<evidence type="ECO:0000256" key="2">
    <source>
        <dbReference type="ARBA" id="ARBA00022833"/>
    </source>
</evidence>
<evidence type="ECO:0000259" key="7">
    <source>
        <dbReference type="PROSITE" id="PS50048"/>
    </source>
</evidence>
<evidence type="ECO:0000313" key="9">
    <source>
        <dbReference type="Proteomes" id="UP000663840"/>
    </source>
</evidence>
<comment type="caution">
    <text evidence="8">The sequence shown here is derived from an EMBL/GenBank/DDBJ whole genome shotgun (WGS) entry which is preliminary data.</text>
</comment>
<keyword evidence="3" id="KW-0805">Transcription regulation</keyword>
<accession>A0A8H3H842</accession>
<evidence type="ECO:0000256" key="5">
    <source>
        <dbReference type="ARBA" id="ARBA00023163"/>
    </source>
</evidence>
<evidence type="ECO:0000256" key="4">
    <source>
        <dbReference type="ARBA" id="ARBA00023125"/>
    </source>
</evidence>
<feature type="domain" description="Zn(2)-C6 fungal-type" evidence="7">
    <location>
        <begin position="8"/>
        <end position="38"/>
    </location>
</feature>
<reference evidence="8" key="1">
    <citation type="submission" date="2021-01" db="EMBL/GenBank/DDBJ databases">
        <authorList>
            <person name="Kaushik A."/>
        </authorList>
    </citation>
    <scope>NUCLEOTIDE SEQUENCE</scope>
    <source>
        <strain evidence="8">AG1-1A</strain>
    </source>
</reference>
<organism evidence="8 9">
    <name type="scientific">Rhizoctonia solani</name>
    <dbReference type="NCBI Taxonomy" id="456999"/>
    <lineage>
        <taxon>Eukaryota</taxon>
        <taxon>Fungi</taxon>
        <taxon>Dikarya</taxon>
        <taxon>Basidiomycota</taxon>
        <taxon>Agaricomycotina</taxon>
        <taxon>Agaricomycetes</taxon>
        <taxon>Cantharellales</taxon>
        <taxon>Ceratobasidiaceae</taxon>
        <taxon>Rhizoctonia</taxon>
    </lineage>
</organism>
<dbReference type="Proteomes" id="UP000663840">
    <property type="component" value="Unassembled WGS sequence"/>
</dbReference>
<dbReference type="InterPro" id="IPR052360">
    <property type="entry name" value="Transcr_Regulatory_Proteins"/>
</dbReference>
<keyword evidence="4" id="KW-0238">DNA-binding</keyword>
<dbReference type="GO" id="GO:0000981">
    <property type="term" value="F:DNA-binding transcription factor activity, RNA polymerase II-specific"/>
    <property type="evidence" value="ECO:0007669"/>
    <property type="project" value="InterPro"/>
</dbReference>
<keyword evidence="5" id="KW-0804">Transcription</keyword>
<evidence type="ECO:0000256" key="3">
    <source>
        <dbReference type="ARBA" id="ARBA00023015"/>
    </source>
</evidence>
<evidence type="ECO:0000313" key="8">
    <source>
        <dbReference type="EMBL" id="CAE6492131.1"/>
    </source>
</evidence>
<dbReference type="Pfam" id="PF00172">
    <property type="entry name" value="Zn_clus"/>
    <property type="match status" value="1"/>
</dbReference>
<dbReference type="Gene3D" id="4.10.240.10">
    <property type="entry name" value="Zn(2)-C6 fungal-type DNA-binding domain"/>
    <property type="match status" value="1"/>
</dbReference>
<evidence type="ECO:0000256" key="6">
    <source>
        <dbReference type="ARBA" id="ARBA00023242"/>
    </source>
</evidence>
<keyword evidence="2" id="KW-0862">Zinc</keyword>
<dbReference type="PANTHER" id="PTHR36206">
    <property type="entry name" value="ASPERCRYPTIN BIOSYNTHESIS CLUSTER-SPECIFIC TRANSCRIPTION REGULATOR ATNN-RELATED"/>
    <property type="match status" value="1"/>
</dbReference>
<dbReference type="InterPro" id="IPR036864">
    <property type="entry name" value="Zn2-C6_fun-type_DNA-bd_sf"/>
</dbReference>
<dbReference type="InterPro" id="IPR001138">
    <property type="entry name" value="Zn2Cys6_DnaBD"/>
</dbReference>